<proteinExistence type="predicted"/>
<evidence type="ECO:0000313" key="1">
    <source>
        <dbReference type="EMBL" id="MBB6030973.1"/>
    </source>
</evidence>
<organism evidence="1 2">
    <name type="scientific">Oceanithermus desulfurans</name>
    <dbReference type="NCBI Taxonomy" id="227924"/>
    <lineage>
        <taxon>Bacteria</taxon>
        <taxon>Thermotogati</taxon>
        <taxon>Deinococcota</taxon>
        <taxon>Deinococci</taxon>
        <taxon>Thermales</taxon>
        <taxon>Thermaceae</taxon>
        <taxon>Oceanithermus</taxon>
    </lineage>
</organism>
<dbReference type="EMBL" id="JACHEZ010000012">
    <property type="protein sequence ID" value="MBB6030973.1"/>
    <property type="molecule type" value="Genomic_DNA"/>
</dbReference>
<accession>A0ABR6P962</accession>
<dbReference type="Proteomes" id="UP000587579">
    <property type="component" value="Unassembled WGS sequence"/>
</dbReference>
<sequence length="80" mass="8919">MRPPRGDRCPRADSPLVDSGREHDVYRRFHDLYGLDIRRDQADAARPQGAGWDRGALEHRAASFARTYALRELTSGGGAP</sequence>
<keyword evidence="2" id="KW-1185">Reference proteome</keyword>
<protein>
    <submittedName>
        <fullName evidence="1">Uncharacterized protein</fullName>
    </submittedName>
</protein>
<reference evidence="1 2" key="1">
    <citation type="submission" date="2020-08" db="EMBL/GenBank/DDBJ databases">
        <title>Genomic Encyclopedia of Type Strains, Phase IV (KMG-IV): sequencing the most valuable type-strain genomes for metagenomic binning, comparative biology and taxonomic classification.</title>
        <authorList>
            <person name="Goeker M."/>
        </authorList>
    </citation>
    <scope>NUCLEOTIDE SEQUENCE [LARGE SCALE GENOMIC DNA]</scope>
    <source>
        <strain evidence="1 2">DSM 15757</strain>
    </source>
</reference>
<comment type="caution">
    <text evidence="1">The sequence shown here is derived from an EMBL/GenBank/DDBJ whole genome shotgun (WGS) entry which is preliminary data.</text>
</comment>
<dbReference type="RefSeq" id="WP_147148739.1">
    <property type="nucleotide sequence ID" value="NZ_JACHEZ010000012.1"/>
</dbReference>
<evidence type="ECO:0000313" key="2">
    <source>
        <dbReference type="Proteomes" id="UP000587579"/>
    </source>
</evidence>
<name>A0ABR6P962_9DEIN</name>
<gene>
    <name evidence="1" type="ORF">HNQ05_002373</name>
</gene>